<reference evidence="3 4" key="1">
    <citation type="submission" date="2016-09" db="EMBL/GenBank/DDBJ databases">
        <title>Metabolic pathway, cell adaptation mechanisms and a novel monoxygenase revealed through proteogenomic-transcription analysis of a Sphingomonas haloaromaticamans strain degrading the fungicide ortho-phenylphenol.</title>
        <authorList>
            <person name="Perruchon C."/>
            <person name="Papadopoulou E.S."/>
            <person name="Rousidou C."/>
            <person name="Vasileiadis S."/>
            <person name="Tanou G."/>
            <person name="Amoutzias G."/>
            <person name="Molassiotis A."/>
            <person name="Karpouzas D.G."/>
        </authorList>
    </citation>
    <scope>NUCLEOTIDE SEQUENCE [LARGE SCALE GENOMIC DNA]</scope>
    <source>
        <strain evidence="3 4">P3</strain>
    </source>
</reference>
<evidence type="ECO:0000256" key="1">
    <source>
        <dbReference type="ARBA" id="ARBA00022729"/>
    </source>
</evidence>
<evidence type="ECO:0000313" key="4">
    <source>
        <dbReference type="Proteomes" id="UP000179467"/>
    </source>
</evidence>
<evidence type="ECO:0000313" key="3">
    <source>
        <dbReference type="EMBL" id="OHT20322.1"/>
    </source>
</evidence>
<dbReference type="NCBIfam" id="TIGR02601">
    <property type="entry name" value="autotrns_rpt"/>
    <property type="match status" value="11"/>
</dbReference>
<feature type="signal peptide" evidence="2">
    <location>
        <begin position="1"/>
        <end position="19"/>
    </location>
</feature>
<organism evidence="3 4">
    <name type="scientific">Edaphosphingomonas haloaromaticamans</name>
    <dbReference type="NCBI Taxonomy" id="653954"/>
    <lineage>
        <taxon>Bacteria</taxon>
        <taxon>Pseudomonadati</taxon>
        <taxon>Pseudomonadota</taxon>
        <taxon>Alphaproteobacteria</taxon>
        <taxon>Sphingomonadales</taxon>
        <taxon>Rhizorhabdaceae</taxon>
        <taxon>Edaphosphingomonas</taxon>
    </lineage>
</organism>
<dbReference type="InterPro" id="IPR011050">
    <property type="entry name" value="Pectin_lyase_fold/virulence"/>
</dbReference>
<gene>
    <name evidence="3" type="ORF">BHE75_02320</name>
</gene>
<accession>A0A1S1HEV9</accession>
<evidence type="ECO:0000256" key="2">
    <source>
        <dbReference type="SAM" id="SignalP"/>
    </source>
</evidence>
<comment type="caution">
    <text evidence="3">The sequence shown here is derived from an EMBL/GenBank/DDBJ whole genome shotgun (WGS) entry which is preliminary data.</text>
</comment>
<name>A0A1S1HEV9_9SPHN</name>
<dbReference type="EMBL" id="MIPT01000001">
    <property type="protein sequence ID" value="OHT20322.1"/>
    <property type="molecule type" value="Genomic_DNA"/>
</dbReference>
<sequence>MLCGASLSVLALTGSAVRAADRYWDANGTAVGVGGNGGWNVSSSLWSPSSDGVSGPYGAWTNAGLDRAIFGGTAGTVTLTAPITANALRFMTNNYVLTGNVLTLAGATPTITTDTGVTTTIASVLAGGAGLIKDGPGTLNLEGVNQFSGGVNVLGGGLGFNADAALGAAGNGITLAGGAGLTSNGTAMAASRVVTLAGGQVTIRGAGTGAARYTGAGGLTLAAGITLSNDANDYQGQTRLNGQGTYNFTSIADLGLASALGAPVTAADGTIVVNGNATYSANASYIGGGDSSNRDWQLITGGTGTSGINNQGSGKLTLTGNISNSHAASTPRFIFFNANTADIDLLGTISSNNAQIGVVYGSTGTGRTILVGGVNDYGGASTIQNVTVRAGSLRNAGTASALGTGVNGGITLSNGRLSYIGAGDASNRAFAVDGNGILANDGAGALALSGDFAFQPGGAADVLTLGGGFGGTNTLSGGISGAGGILAEGSGRWLLTGANSYVGTVTVNGGALIAGGASAFGAPNAAIVNGGTLDLNGHDTGFTALSGTGGTVALGGATMTVAGSASSRYDGTISGSGGLVKRGTSTLTLTGANSYAGGTTINGGALTLDFSPAGGPAADILANGSMLTLSGGVLNLQGAAGEANSQSFGGLNVVAGSNRIAAVAGAGGGMTVNLGAIGHSGGLVDFTLTGGSIITTSNTSLGGWATVNGADYAKVVGGQITAFTTADYSAKDDAGTWLNGEFITDDNGNADSFYGTVSGDVQLGGLRYTVADPTPNPNLITIAAGRTLGVDGTIIVAGTVGANNQRIAGGSLTGSAGGGVLGLQQNGGGNFTIASSIVDNGGAIGFTKAGTGLATLTGANSYSGATTLAGGTLAVNSIANGGVASAIGASGADSANLVIESGTLRYTGASATSDRGFTLVNGGPSRGIEVSGAAADLRFNGQVASGDDAGFTKTGAGTLTLGHAANNYVGVTTVNGGTLAASTLANGGIASSIGASGAESANLVLAGGTLNYIGATADTDRGFTLGAGGGGIGVADGGATLTMSGAVIGTAQFRKEGAGTLVLSGANSQSGGIAINGGTLRMGSAQALGHPGNAIAIATGARLELGGYDLSASILTGAGTVDLGGNTLTTTSGSGIFAGRITGTGGFTRGAGSYTQTMNGCANDYVGVTRLNGMVSVDCLADGGQASGIGASGAGSANLVFGGGTLAYTGASVSIDRGFTLTGNGTFNVVNAGTTLEFRGVATGAGALVKSGAGTLLLSGVNTYNGITQIDAGVLRLGSAASLGAGNVRLGNAAGAALDLNGLAVNVRALEGGGAAGGDVLLGSGTMTLTAPGTGTVDFAGAITGSGGVVKGGTYVQTLSGCGSSYGGATTIRSGVLQVSCLTDGGVASSIGASGAGADNLVLDGGTLRYAGAGGSTDRQFTLGATGTLDASGAAAIAFTSSAPITFLTSGTSHALTLTGTNTGNNRLAAGITDSGAGATSLTKTGAGTWILTNAGSSYTGVTRIDGGVLGVDKLADGGLASSLGASSAAAANLVIGNGSTLRYTGAGDTTNRLFTLSAGTTFLESSGTGAIVFTDTGPVTLAGNNQARTIALGGTNADTNILAGSIGDAGTGVTTLAKNDAGTWALTGSNSYSGLTNINAGTLFIGAGGTTGSIASATVNNSGTLGFNRSDSLTYAGLIQGTGRLVQAGGGTTTLSGANAYTGATDVMAGRLLINGNQSAATGLTTVHSGGTLGGSGIIGGSVFVADGGHLAPGNSPGTLTINGDLALDSGAFLDFELGQANVVGGALNDLVEVQGNLTLDGTLTVSAPAGGSFGLGLYRLFNYSGTLTDNGLDVGSGLTVQTAVAGQVNLLNTGGLELRFWDGAAGGGASTGWSAAAAASGRTMMATTTGPWRTGWSTRPIATAPSPCSAARPARWRWTRAWARCALLACSS</sequence>
<dbReference type="InterPro" id="IPR013425">
    <property type="entry name" value="Autotrns_rpt"/>
</dbReference>
<dbReference type="Proteomes" id="UP000179467">
    <property type="component" value="Unassembled WGS sequence"/>
</dbReference>
<keyword evidence="1 2" id="KW-0732">Signal</keyword>
<dbReference type="Pfam" id="PF12951">
    <property type="entry name" value="PATR"/>
    <property type="match status" value="11"/>
</dbReference>
<protein>
    <submittedName>
        <fullName evidence="3">Autotransporter-associated beta strand repeat protein</fullName>
    </submittedName>
</protein>
<feature type="chain" id="PRO_5010218440" evidence="2">
    <location>
        <begin position="20"/>
        <end position="1934"/>
    </location>
</feature>
<proteinExistence type="predicted"/>
<keyword evidence="4" id="KW-1185">Reference proteome</keyword>
<dbReference type="SUPFAM" id="SSF51126">
    <property type="entry name" value="Pectin lyase-like"/>
    <property type="match status" value="5"/>
</dbReference>